<protein>
    <submittedName>
        <fullName evidence="1">Uncharacterized protein</fullName>
    </submittedName>
</protein>
<name>A0A1X1WUV3_MYCIR</name>
<accession>A0A1X1WUV3</accession>
<dbReference type="InterPro" id="IPR014729">
    <property type="entry name" value="Rossmann-like_a/b/a_fold"/>
</dbReference>
<dbReference type="RefSeq" id="WP_085172902.1">
    <property type="nucleotide sequence ID" value="NZ_LQPC01000020.1"/>
</dbReference>
<dbReference type="EMBL" id="LQPC01000020">
    <property type="protein sequence ID" value="ORV90415.1"/>
    <property type="molecule type" value="Genomic_DNA"/>
</dbReference>
<organism evidence="1 2">
    <name type="scientific">Mycolicibacterium iranicum</name>
    <name type="common">Mycobacterium iranicum</name>
    <dbReference type="NCBI Taxonomy" id="912594"/>
    <lineage>
        <taxon>Bacteria</taxon>
        <taxon>Bacillati</taxon>
        <taxon>Actinomycetota</taxon>
        <taxon>Actinomycetes</taxon>
        <taxon>Mycobacteriales</taxon>
        <taxon>Mycobacteriaceae</taxon>
        <taxon>Mycolicibacterium</taxon>
    </lineage>
</organism>
<dbReference type="AlphaFoldDB" id="A0A1X1WUV3"/>
<dbReference type="Proteomes" id="UP000193622">
    <property type="component" value="Unassembled WGS sequence"/>
</dbReference>
<dbReference type="Gene3D" id="3.40.50.620">
    <property type="entry name" value="HUPs"/>
    <property type="match status" value="1"/>
</dbReference>
<sequence length="224" mass="25846">MRPWYVVDPYRRSATIELETQDVIRRALADLDPTATRRLLPAQIVTVDEIPQIPEITEQFRALLGKQFLGGQYEWLARLAESRRLVLELSIHRDDRAHKVLAAAVDNIDGSYRLVAGPVDPALEMFRRFRFPLFETTKLEMGDAARDGGFLRVMELTWFCHSPLRGKPCGCCNPCRYTRAEGLGRRVPPQTRGRLFEVWLRDKALIAREWGRRIVWSRGGVRES</sequence>
<reference evidence="1 2" key="1">
    <citation type="submission" date="2016-01" db="EMBL/GenBank/DDBJ databases">
        <title>The new phylogeny of the genus Mycobacterium.</title>
        <authorList>
            <person name="Tarcisio F."/>
            <person name="Conor M."/>
            <person name="Antonella G."/>
            <person name="Elisabetta G."/>
            <person name="Giulia F.S."/>
            <person name="Sara T."/>
            <person name="Anna F."/>
            <person name="Clotilde B."/>
            <person name="Roberto B."/>
            <person name="Veronica D.S."/>
            <person name="Fabio R."/>
            <person name="Monica P."/>
            <person name="Olivier J."/>
            <person name="Enrico T."/>
            <person name="Nicola S."/>
        </authorList>
    </citation>
    <scope>NUCLEOTIDE SEQUENCE [LARGE SCALE GENOMIC DNA]</scope>
    <source>
        <strain evidence="1 2">DSM 45541</strain>
    </source>
</reference>
<proteinExistence type="predicted"/>
<gene>
    <name evidence="1" type="ORF">AWC12_06570</name>
</gene>
<comment type="caution">
    <text evidence="1">The sequence shown here is derived from an EMBL/GenBank/DDBJ whole genome shotgun (WGS) entry which is preliminary data.</text>
</comment>
<evidence type="ECO:0000313" key="1">
    <source>
        <dbReference type="EMBL" id="ORV90415.1"/>
    </source>
</evidence>
<evidence type="ECO:0000313" key="2">
    <source>
        <dbReference type="Proteomes" id="UP000193622"/>
    </source>
</evidence>